<dbReference type="RefSeq" id="WP_003332006.1">
    <property type="nucleotide sequence ID" value="NZ_AJLR01000116.1"/>
</dbReference>
<dbReference type="GO" id="GO:0003677">
    <property type="term" value="F:DNA binding"/>
    <property type="evidence" value="ECO:0007669"/>
    <property type="project" value="UniProtKB-UniRule"/>
</dbReference>
<evidence type="ECO:0000259" key="4">
    <source>
        <dbReference type="PROSITE" id="PS50977"/>
    </source>
</evidence>
<evidence type="ECO:0000256" key="2">
    <source>
        <dbReference type="ARBA" id="ARBA00023125"/>
    </source>
</evidence>
<name>K6C087_SCHAZ</name>
<dbReference type="InterPro" id="IPR001647">
    <property type="entry name" value="HTH_TetR"/>
</dbReference>
<feature type="domain" description="HTH tetR-type" evidence="4">
    <location>
        <begin position="24"/>
        <end position="84"/>
    </location>
</feature>
<dbReference type="Proteomes" id="UP000006315">
    <property type="component" value="Unassembled WGS sequence"/>
</dbReference>
<dbReference type="STRING" id="1131731.BAZO_13104"/>
<reference evidence="5 6" key="1">
    <citation type="journal article" date="2012" name="Front. Microbiol.">
        <title>Redundancy and modularity in membrane-associated dissimilatory nitrate reduction in Bacillus.</title>
        <authorList>
            <person name="Heylen K."/>
            <person name="Keltjens J."/>
        </authorList>
    </citation>
    <scope>NUCLEOTIDE SEQUENCE [LARGE SCALE GENOMIC DNA]</scope>
    <source>
        <strain evidence="5 6">LMG 9581</strain>
    </source>
</reference>
<protein>
    <submittedName>
        <fullName evidence="5">Transcriptional regulator</fullName>
    </submittedName>
</protein>
<dbReference type="PANTHER" id="PTHR43479:SF8">
    <property type="entry name" value="TRANSCRIPTIONAL REGULATOR, TETR FAMILY"/>
    <property type="match status" value="1"/>
</dbReference>
<dbReference type="InterPro" id="IPR023772">
    <property type="entry name" value="DNA-bd_HTH_TetR-type_CS"/>
</dbReference>
<proteinExistence type="predicted"/>
<dbReference type="Gene3D" id="1.10.357.10">
    <property type="entry name" value="Tetracycline Repressor, domain 2"/>
    <property type="match status" value="1"/>
</dbReference>
<evidence type="ECO:0000313" key="5">
    <source>
        <dbReference type="EMBL" id="EKN64550.1"/>
    </source>
</evidence>
<dbReference type="InterPro" id="IPR050624">
    <property type="entry name" value="HTH-type_Tx_Regulator"/>
</dbReference>
<evidence type="ECO:0000256" key="3">
    <source>
        <dbReference type="PROSITE-ProRule" id="PRU00335"/>
    </source>
</evidence>
<dbReference type="SUPFAM" id="SSF48498">
    <property type="entry name" value="Tetracyclin repressor-like, C-terminal domain"/>
    <property type="match status" value="1"/>
</dbReference>
<sequence length="212" mass="24527">MIHISYSEENANKKVKAPLTKRGNKTRQKLLVAAEKVFGETGYFQASIVDITKEASVAQGTFYIYFPSKYAIFEELITQMSKDFRSKIKGEIGGVKDYQQVLRIGFRTFFSWVKEHRNLYSIVQQVLLVDENLYRSYYQRLAEGYIRELKEAAKNDDSLIDLDPETIAYSLMGISQFIGMRWVYWDNADVPEPVFEDVMGIIFHGITGNKKE</sequence>
<dbReference type="InterPro" id="IPR009057">
    <property type="entry name" value="Homeodomain-like_sf"/>
</dbReference>
<feature type="DNA-binding region" description="H-T-H motif" evidence="3">
    <location>
        <begin position="47"/>
        <end position="66"/>
    </location>
</feature>
<evidence type="ECO:0000256" key="1">
    <source>
        <dbReference type="ARBA" id="ARBA00022491"/>
    </source>
</evidence>
<dbReference type="SUPFAM" id="SSF46689">
    <property type="entry name" value="Homeodomain-like"/>
    <property type="match status" value="1"/>
</dbReference>
<dbReference type="InterPro" id="IPR036271">
    <property type="entry name" value="Tet_transcr_reg_TetR-rel_C_sf"/>
</dbReference>
<dbReference type="PANTHER" id="PTHR43479">
    <property type="entry name" value="ACREF/ENVCD OPERON REPRESSOR-RELATED"/>
    <property type="match status" value="1"/>
</dbReference>
<dbReference type="PROSITE" id="PS01081">
    <property type="entry name" value="HTH_TETR_1"/>
    <property type="match status" value="1"/>
</dbReference>
<dbReference type="PROSITE" id="PS50977">
    <property type="entry name" value="HTH_TETR_2"/>
    <property type="match status" value="1"/>
</dbReference>
<dbReference type="AlphaFoldDB" id="K6C087"/>
<dbReference type="PATRIC" id="fig|1131731.3.peg.2684"/>
<gene>
    <name evidence="5" type="ORF">BAZO_13104</name>
</gene>
<dbReference type="PRINTS" id="PR00455">
    <property type="entry name" value="HTHTETR"/>
</dbReference>
<dbReference type="Pfam" id="PF00440">
    <property type="entry name" value="TetR_N"/>
    <property type="match status" value="1"/>
</dbReference>
<comment type="caution">
    <text evidence="5">The sequence shown here is derived from an EMBL/GenBank/DDBJ whole genome shotgun (WGS) entry which is preliminary data.</text>
</comment>
<evidence type="ECO:0000313" key="6">
    <source>
        <dbReference type="Proteomes" id="UP000006315"/>
    </source>
</evidence>
<keyword evidence="1" id="KW-0678">Repressor</keyword>
<keyword evidence="2 3" id="KW-0238">DNA-binding</keyword>
<keyword evidence="6" id="KW-1185">Reference proteome</keyword>
<dbReference type="EMBL" id="AJLR01000116">
    <property type="protein sequence ID" value="EKN64550.1"/>
    <property type="molecule type" value="Genomic_DNA"/>
</dbReference>
<accession>K6C087</accession>
<organism evidence="5 6">
    <name type="scientific">Schinkia azotoformans LMG 9581</name>
    <dbReference type="NCBI Taxonomy" id="1131731"/>
    <lineage>
        <taxon>Bacteria</taxon>
        <taxon>Bacillati</taxon>
        <taxon>Bacillota</taxon>
        <taxon>Bacilli</taxon>
        <taxon>Bacillales</taxon>
        <taxon>Bacillaceae</taxon>
        <taxon>Calidifontibacillus/Schinkia group</taxon>
        <taxon>Schinkia</taxon>
    </lineage>
</organism>